<reference evidence="3 4" key="1">
    <citation type="submission" date="2017-01" db="EMBL/GenBank/DDBJ databases">
        <authorList>
            <person name="Mah S.A."/>
            <person name="Swanson W.J."/>
            <person name="Moy G.W."/>
            <person name="Vacquier V.D."/>
        </authorList>
    </citation>
    <scope>NUCLEOTIDE SEQUENCE [LARGE SCALE GENOMIC DNA]</scope>
    <source>
        <strain evidence="3 4">DSM 26375</strain>
    </source>
</reference>
<feature type="domain" description="EamA" evidence="2">
    <location>
        <begin position="11"/>
        <end position="141"/>
    </location>
</feature>
<feature type="domain" description="EamA" evidence="2">
    <location>
        <begin position="150"/>
        <end position="275"/>
    </location>
</feature>
<dbReference type="Gene3D" id="1.10.3730.20">
    <property type="match status" value="1"/>
</dbReference>
<feature type="transmembrane region" description="Helical" evidence="1">
    <location>
        <begin position="126"/>
        <end position="144"/>
    </location>
</feature>
<accession>A0A1N7KF04</accession>
<dbReference type="EMBL" id="FTOT01000001">
    <property type="protein sequence ID" value="SIS60173.1"/>
    <property type="molecule type" value="Genomic_DNA"/>
</dbReference>
<dbReference type="OrthoDB" id="9812899at2"/>
<feature type="transmembrane region" description="Helical" evidence="1">
    <location>
        <begin position="43"/>
        <end position="62"/>
    </location>
</feature>
<dbReference type="RefSeq" id="WP_076528168.1">
    <property type="nucleotide sequence ID" value="NZ_BMEH01000001.1"/>
</dbReference>
<keyword evidence="1" id="KW-0812">Transmembrane</keyword>
<feature type="transmembrane region" description="Helical" evidence="1">
    <location>
        <begin position="207"/>
        <end position="230"/>
    </location>
</feature>
<gene>
    <name evidence="3" type="ORF">SAMN05421774_101389</name>
</gene>
<feature type="transmembrane region" description="Helical" evidence="1">
    <location>
        <begin position="101"/>
        <end position="119"/>
    </location>
</feature>
<protein>
    <submittedName>
        <fullName evidence="3">EamA domain-containing membrane protein RarD</fullName>
    </submittedName>
</protein>
<keyword evidence="1" id="KW-1133">Transmembrane helix</keyword>
<dbReference type="Proteomes" id="UP000186141">
    <property type="component" value="Unassembled WGS sequence"/>
</dbReference>
<dbReference type="SUPFAM" id="SSF103481">
    <property type="entry name" value="Multidrug resistance efflux transporter EmrE"/>
    <property type="match status" value="2"/>
</dbReference>
<evidence type="ECO:0000256" key="1">
    <source>
        <dbReference type="SAM" id="Phobius"/>
    </source>
</evidence>
<dbReference type="AlphaFoldDB" id="A0A1N7KF04"/>
<feature type="transmembrane region" description="Helical" evidence="1">
    <location>
        <begin position="181"/>
        <end position="201"/>
    </location>
</feature>
<evidence type="ECO:0000313" key="3">
    <source>
        <dbReference type="EMBL" id="SIS60173.1"/>
    </source>
</evidence>
<dbReference type="InterPro" id="IPR000620">
    <property type="entry name" value="EamA_dom"/>
</dbReference>
<dbReference type="STRING" id="1086013.SAMN05421774_101389"/>
<keyword evidence="4" id="KW-1185">Reference proteome</keyword>
<sequence>MSAASGQTGRAILLMLGAVLIFTIMDAVAKWMTQHYSPLQVVWSRYTGQTVIVVLLLAPRLVPLMRTRNLGTHMVRSMFQFGATACFFAALGHIGLAEATAIADINPVLITLGAAVFLGERLGPRRLAGVLISLVGALIIIRPGMGVFSWAALLPLGTAIFYTGYALVTRKLGASEPVWTSLIYTALVGTAITSAIVPFHWQPVALAHWAPFAAVGLLGAAAQLCLIRAFSLAEASAIAPFSYMGLLFATVWGFLFFGEIPDAMTGLGALVIVGAGLYVWHRETRAARAAEGHAGQSEA</sequence>
<feature type="transmembrane region" description="Helical" evidence="1">
    <location>
        <begin position="12"/>
        <end position="31"/>
    </location>
</feature>
<dbReference type="GO" id="GO:0016020">
    <property type="term" value="C:membrane"/>
    <property type="evidence" value="ECO:0007669"/>
    <property type="project" value="InterPro"/>
</dbReference>
<dbReference type="PANTHER" id="PTHR22911:SF103">
    <property type="entry name" value="BLR2811 PROTEIN"/>
    <property type="match status" value="1"/>
</dbReference>
<feature type="transmembrane region" description="Helical" evidence="1">
    <location>
        <begin position="237"/>
        <end position="257"/>
    </location>
</feature>
<keyword evidence="1" id="KW-0472">Membrane</keyword>
<evidence type="ECO:0000313" key="4">
    <source>
        <dbReference type="Proteomes" id="UP000186141"/>
    </source>
</evidence>
<name>A0A1N7KF04_9RHOB</name>
<feature type="transmembrane region" description="Helical" evidence="1">
    <location>
        <begin position="263"/>
        <end position="280"/>
    </location>
</feature>
<dbReference type="Pfam" id="PF00892">
    <property type="entry name" value="EamA"/>
    <property type="match status" value="2"/>
</dbReference>
<dbReference type="InterPro" id="IPR037185">
    <property type="entry name" value="EmrE-like"/>
</dbReference>
<feature type="transmembrane region" description="Helical" evidence="1">
    <location>
        <begin position="150"/>
        <end position="169"/>
    </location>
</feature>
<feature type="transmembrane region" description="Helical" evidence="1">
    <location>
        <begin position="74"/>
        <end position="95"/>
    </location>
</feature>
<proteinExistence type="predicted"/>
<organism evidence="3 4">
    <name type="scientific">Gemmobacter megaterium</name>
    <dbReference type="NCBI Taxonomy" id="1086013"/>
    <lineage>
        <taxon>Bacteria</taxon>
        <taxon>Pseudomonadati</taxon>
        <taxon>Pseudomonadota</taxon>
        <taxon>Alphaproteobacteria</taxon>
        <taxon>Rhodobacterales</taxon>
        <taxon>Paracoccaceae</taxon>
        <taxon>Gemmobacter</taxon>
    </lineage>
</organism>
<evidence type="ECO:0000259" key="2">
    <source>
        <dbReference type="Pfam" id="PF00892"/>
    </source>
</evidence>
<dbReference type="PANTHER" id="PTHR22911">
    <property type="entry name" value="ACYL-MALONYL CONDENSING ENZYME-RELATED"/>
    <property type="match status" value="1"/>
</dbReference>